<protein>
    <submittedName>
        <fullName evidence="1">Uncharacterized protein</fullName>
    </submittedName>
</protein>
<evidence type="ECO:0000313" key="1">
    <source>
        <dbReference type="EMBL" id="OAY32788.1"/>
    </source>
</evidence>
<gene>
    <name evidence="1" type="ORF">MANES_13G045800</name>
</gene>
<sequence>MVGPWPEIMLKHKIYLLRLEEKPVENCRIVTRSFNHEEDYNIETNITAEFHKGKDGHLKFGYSKEVTMLKFCLGKSDSVRKSLQLKVSPPFFFASQG</sequence>
<accession>A0A2C9UPZ4</accession>
<reference evidence="1" key="1">
    <citation type="submission" date="2016-02" db="EMBL/GenBank/DDBJ databases">
        <title>WGS assembly of Manihot esculenta.</title>
        <authorList>
            <person name="Bredeson J.V."/>
            <person name="Prochnik S.E."/>
            <person name="Lyons J.B."/>
            <person name="Schmutz J."/>
            <person name="Grimwood J."/>
            <person name="Vrebalov J."/>
            <person name="Bart R.S."/>
            <person name="Amuge T."/>
            <person name="Ferguson M.E."/>
            <person name="Green R."/>
            <person name="Putnam N."/>
            <person name="Stites J."/>
            <person name="Rounsley S."/>
            <person name="Rokhsar D.S."/>
        </authorList>
    </citation>
    <scope>NUCLEOTIDE SEQUENCE [LARGE SCALE GENOMIC DNA]</scope>
    <source>
        <tissue evidence="1">Leaf</tissue>
    </source>
</reference>
<proteinExistence type="predicted"/>
<organism evidence="1">
    <name type="scientific">Manihot esculenta</name>
    <name type="common">Cassava</name>
    <name type="synonym">Jatropha manihot</name>
    <dbReference type="NCBI Taxonomy" id="3983"/>
    <lineage>
        <taxon>Eukaryota</taxon>
        <taxon>Viridiplantae</taxon>
        <taxon>Streptophyta</taxon>
        <taxon>Embryophyta</taxon>
        <taxon>Tracheophyta</taxon>
        <taxon>Spermatophyta</taxon>
        <taxon>Magnoliopsida</taxon>
        <taxon>eudicotyledons</taxon>
        <taxon>Gunneridae</taxon>
        <taxon>Pentapetalae</taxon>
        <taxon>rosids</taxon>
        <taxon>fabids</taxon>
        <taxon>Malpighiales</taxon>
        <taxon>Euphorbiaceae</taxon>
        <taxon>Crotonoideae</taxon>
        <taxon>Manihoteae</taxon>
        <taxon>Manihot</taxon>
    </lineage>
</organism>
<dbReference type="EMBL" id="CM004399">
    <property type="protein sequence ID" value="OAY32788.1"/>
    <property type="molecule type" value="Genomic_DNA"/>
</dbReference>
<dbReference type="AlphaFoldDB" id="A0A2C9UPZ4"/>
<name>A0A2C9UPZ4_MANES</name>